<feature type="transmembrane region" description="Helical" evidence="1">
    <location>
        <begin position="58"/>
        <end position="75"/>
    </location>
</feature>
<sequence>MQTVLIWASNILVFSSYLTYEWAMVKGRAKPHRTTRLVIFVIVILGFLSMYAQGDRVVVWFLGICSVQSLIMLLMSFKYGMGFERRHSRTGATHLFVDILCLIIAAVGIVLWRITSNPALALYAAVSADFVGMIPALIKTYRMPETEYWLSYLFDLLAILATGFAIQNGGFNEYLYPVYLFVINSIMMFLIFRPKLLSKRI</sequence>
<evidence type="ECO:0000313" key="3">
    <source>
        <dbReference type="Proteomes" id="UP000228596"/>
    </source>
</evidence>
<keyword evidence="1" id="KW-1133">Transmembrane helix</keyword>
<reference evidence="3" key="1">
    <citation type="submission" date="2017-09" db="EMBL/GenBank/DDBJ databases">
        <title>Depth-based differentiation of microbial function through sediment-hosted aquifers and enrichment of novel symbionts in the deep terrestrial subsurface.</title>
        <authorList>
            <person name="Probst A.J."/>
            <person name="Ladd B."/>
            <person name="Jarett J.K."/>
            <person name="Geller-Mcgrath D.E."/>
            <person name="Sieber C.M.K."/>
            <person name="Emerson J.B."/>
            <person name="Anantharaman K."/>
            <person name="Thomas B.C."/>
            <person name="Malmstrom R."/>
            <person name="Stieglmeier M."/>
            <person name="Klingl A."/>
            <person name="Woyke T."/>
            <person name="Ryan C.M."/>
            <person name="Banfield J.F."/>
        </authorList>
    </citation>
    <scope>NUCLEOTIDE SEQUENCE [LARGE SCALE GENOMIC DNA]</scope>
</reference>
<evidence type="ECO:0000313" key="2">
    <source>
        <dbReference type="EMBL" id="PIT97128.1"/>
    </source>
</evidence>
<dbReference type="EMBL" id="PEZV01000035">
    <property type="protein sequence ID" value="PIT97128.1"/>
    <property type="molecule type" value="Genomic_DNA"/>
</dbReference>
<gene>
    <name evidence="2" type="ORF">COT77_03155</name>
</gene>
<proteinExistence type="predicted"/>
<feature type="transmembrane region" description="Helical" evidence="1">
    <location>
        <begin position="6"/>
        <end position="23"/>
    </location>
</feature>
<keyword evidence="1" id="KW-0812">Transmembrane</keyword>
<feature type="transmembrane region" description="Helical" evidence="1">
    <location>
        <begin position="120"/>
        <end position="138"/>
    </location>
</feature>
<dbReference type="AlphaFoldDB" id="A0A2M6WWD9"/>
<accession>A0A2M6WWD9</accession>
<feature type="transmembrane region" description="Helical" evidence="1">
    <location>
        <begin position="174"/>
        <end position="192"/>
    </location>
</feature>
<comment type="caution">
    <text evidence="2">The sequence shown here is derived from an EMBL/GenBank/DDBJ whole genome shotgun (WGS) entry which is preliminary data.</text>
</comment>
<feature type="transmembrane region" description="Helical" evidence="1">
    <location>
        <begin position="95"/>
        <end position="114"/>
    </location>
</feature>
<evidence type="ECO:0000256" key="1">
    <source>
        <dbReference type="SAM" id="Phobius"/>
    </source>
</evidence>
<feature type="transmembrane region" description="Helical" evidence="1">
    <location>
        <begin position="150"/>
        <end position="168"/>
    </location>
</feature>
<dbReference type="Proteomes" id="UP000228596">
    <property type="component" value="Unassembled WGS sequence"/>
</dbReference>
<name>A0A2M6WWD9_9BACT</name>
<keyword evidence="1" id="KW-0472">Membrane</keyword>
<feature type="transmembrane region" description="Helical" evidence="1">
    <location>
        <begin position="35"/>
        <end position="52"/>
    </location>
</feature>
<protein>
    <submittedName>
        <fullName evidence="2">Uncharacterized protein</fullName>
    </submittedName>
</protein>
<organism evidence="2 3">
    <name type="scientific">Candidatus Berkelbacteria bacterium CG10_big_fil_rev_8_21_14_0_10_41_12</name>
    <dbReference type="NCBI Taxonomy" id="1974513"/>
    <lineage>
        <taxon>Bacteria</taxon>
        <taxon>Candidatus Berkelbacteria</taxon>
    </lineage>
</organism>